<keyword evidence="9" id="KW-0489">Methyltransferase</keyword>
<keyword evidence="6 8" id="KW-0408">Iron</keyword>
<dbReference type="GO" id="GO:0008168">
    <property type="term" value="F:methyltransferase activity"/>
    <property type="evidence" value="ECO:0007669"/>
    <property type="project" value="UniProtKB-KW"/>
</dbReference>
<dbReference type="PRINTS" id="PR00385">
    <property type="entry name" value="P450"/>
</dbReference>
<keyword evidence="5" id="KW-0560">Oxidoreductase</keyword>
<name>A0A8H4L664_9HYPO</name>
<evidence type="ECO:0000313" key="9">
    <source>
        <dbReference type="EMBL" id="KAF4461893.1"/>
    </source>
</evidence>
<evidence type="ECO:0000256" key="4">
    <source>
        <dbReference type="ARBA" id="ARBA00022723"/>
    </source>
</evidence>
<keyword evidence="10" id="KW-1185">Reference proteome</keyword>
<comment type="caution">
    <text evidence="9">The sequence shown here is derived from an EMBL/GenBank/DDBJ whole genome shotgun (WGS) entry which is preliminary data.</text>
</comment>
<proteinExistence type="inferred from homology"/>
<evidence type="ECO:0000256" key="3">
    <source>
        <dbReference type="ARBA" id="ARBA00022617"/>
    </source>
</evidence>
<keyword evidence="7" id="KW-0503">Monooxygenase</keyword>
<accession>A0A8H4L664</accession>
<keyword evidence="3 8" id="KW-0349">Heme</keyword>
<dbReference type="GO" id="GO:0004497">
    <property type="term" value="F:monooxygenase activity"/>
    <property type="evidence" value="ECO:0007669"/>
    <property type="project" value="UniProtKB-KW"/>
</dbReference>
<reference evidence="9 10" key="1">
    <citation type="submission" date="2020-01" db="EMBL/GenBank/DDBJ databases">
        <title>Identification and distribution of gene clusters putatively required for synthesis of sphingolipid metabolism inhibitors in phylogenetically diverse species of the filamentous fungus Fusarium.</title>
        <authorList>
            <person name="Kim H.-S."/>
            <person name="Busman M."/>
            <person name="Brown D.W."/>
            <person name="Divon H."/>
            <person name="Uhlig S."/>
            <person name="Proctor R.H."/>
        </authorList>
    </citation>
    <scope>NUCLEOTIDE SEQUENCE [LARGE SCALE GENOMIC DNA]</scope>
    <source>
        <strain evidence="9 10">NRRL 20459</strain>
    </source>
</reference>
<evidence type="ECO:0000256" key="5">
    <source>
        <dbReference type="ARBA" id="ARBA00023002"/>
    </source>
</evidence>
<evidence type="ECO:0000256" key="1">
    <source>
        <dbReference type="ARBA" id="ARBA00001971"/>
    </source>
</evidence>
<dbReference type="GO" id="GO:0032259">
    <property type="term" value="P:methylation"/>
    <property type="evidence" value="ECO:0007669"/>
    <property type="project" value="UniProtKB-KW"/>
</dbReference>
<dbReference type="CDD" id="cd11060">
    <property type="entry name" value="CYP57A1-like"/>
    <property type="match status" value="1"/>
</dbReference>
<dbReference type="GO" id="GO:0005506">
    <property type="term" value="F:iron ion binding"/>
    <property type="evidence" value="ECO:0007669"/>
    <property type="project" value="InterPro"/>
</dbReference>
<evidence type="ECO:0000313" key="10">
    <source>
        <dbReference type="Proteomes" id="UP000554235"/>
    </source>
</evidence>
<evidence type="ECO:0000256" key="6">
    <source>
        <dbReference type="ARBA" id="ARBA00023004"/>
    </source>
</evidence>
<feature type="non-terminal residue" evidence="9">
    <location>
        <position position="1"/>
    </location>
</feature>
<keyword evidence="9" id="KW-0808">Transferase</keyword>
<feature type="binding site" description="axial binding residue" evidence="8">
    <location>
        <position position="403"/>
    </location>
    <ligand>
        <name>heme</name>
        <dbReference type="ChEBI" id="CHEBI:30413"/>
    </ligand>
    <ligandPart>
        <name>Fe</name>
        <dbReference type="ChEBI" id="CHEBI:18248"/>
    </ligandPart>
</feature>
<dbReference type="Pfam" id="PF00067">
    <property type="entry name" value="p450"/>
    <property type="match status" value="1"/>
</dbReference>
<dbReference type="PANTHER" id="PTHR24305:SF77">
    <property type="entry name" value="CYTOCHROME P450 MONOOXYGENASE"/>
    <property type="match status" value="1"/>
</dbReference>
<keyword evidence="4 8" id="KW-0479">Metal-binding</keyword>
<comment type="cofactor">
    <cofactor evidence="1 8">
        <name>heme</name>
        <dbReference type="ChEBI" id="CHEBI:30413"/>
    </cofactor>
</comment>
<organism evidence="9 10">
    <name type="scientific">Fusarium albosuccineum</name>
    <dbReference type="NCBI Taxonomy" id="1237068"/>
    <lineage>
        <taxon>Eukaryota</taxon>
        <taxon>Fungi</taxon>
        <taxon>Dikarya</taxon>
        <taxon>Ascomycota</taxon>
        <taxon>Pezizomycotina</taxon>
        <taxon>Sordariomycetes</taxon>
        <taxon>Hypocreomycetidae</taxon>
        <taxon>Hypocreales</taxon>
        <taxon>Nectriaceae</taxon>
        <taxon>Fusarium</taxon>
        <taxon>Fusarium decemcellulare species complex</taxon>
    </lineage>
</organism>
<dbReference type="GO" id="GO:0016705">
    <property type="term" value="F:oxidoreductase activity, acting on paired donors, with incorporation or reduction of molecular oxygen"/>
    <property type="evidence" value="ECO:0007669"/>
    <property type="project" value="InterPro"/>
</dbReference>
<dbReference type="AlphaFoldDB" id="A0A8H4L664"/>
<evidence type="ECO:0000256" key="7">
    <source>
        <dbReference type="ARBA" id="ARBA00023033"/>
    </source>
</evidence>
<dbReference type="InterPro" id="IPR001128">
    <property type="entry name" value="Cyt_P450"/>
</dbReference>
<dbReference type="InterPro" id="IPR050121">
    <property type="entry name" value="Cytochrome_P450_monoxygenase"/>
</dbReference>
<sequence>VCSNGLDTSHENATMSTSSKWVYILLDVSVRVGPNELITDDPEVLREVSGTKSAYAKTEWYKGNRFNPYHDPMFLITDPAEHDRAKAKLSPAYSGRDAPDLEANIDEQIQELIKLIKRKYVFKSGDYRPMLWSRVAGLFTLDVISSLSLGKPFGCLSSDTDMHHFKDTLTRHVPIMSTATDVAWLRRLIFSPIFLKLFGPSEKDTVGIGKLMKVANKIVRERYRPDAKEKADMLGSFKRHGLTLEECQTESLFMFLAGSDTTATALRVAMLYIVASPPIYLRLKQEIFEAIREGRASSPITNAESKRLPYLQAVIYESFRIRPTTTGKFYKEVPPGGEEILGKFIPGGTSIGMNLPALLRSEDAFGPDAHVFRPERFLEVDQDVAAKMKRHVELMFGYGRWMCAGKPVALIELNKIIFELFRVFDIQLTEPGIAMASKAYIIFREEGPLLRVTETSIPSK</sequence>
<dbReference type="EMBL" id="JAADYS010001632">
    <property type="protein sequence ID" value="KAF4461893.1"/>
    <property type="molecule type" value="Genomic_DNA"/>
</dbReference>
<dbReference type="Gene3D" id="1.10.630.10">
    <property type="entry name" value="Cytochrome P450"/>
    <property type="match status" value="1"/>
</dbReference>
<gene>
    <name evidence="9" type="ORF">FALBO_11299</name>
</gene>
<dbReference type="InterPro" id="IPR002401">
    <property type="entry name" value="Cyt_P450_E_grp-I"/>
</dbReference>
<dbReference type="OrthoDB" id="3934656at2759"/>
<evidence type="ECO:0000256" key="8">
    <source>
        <dbReference type="PIRSR" id="PIRSR602401-1"/>
    </source>
</evidence>
<evidence type="ECO:0000256" key="2">
    <source>
        <dbReference type="ARBA" id="ARBA00010617"/>
    </source>
</evidence>
<dbReference type="PRINTS" id="PR00463">
    <property type="entry name" value="EP450I"/>
</dbReference>
<dbReference type="PANTHER" id="PTHR24305">
    <property type="entry name" value="CYTOCHROME P450"/>
    <property type="match status" value="1"/>
</dbReference>
<dbReference type="InterPro" id="IPR036396">
    <property type="entry name" value="Cyt_P450_sf"/>
</dbReference>
<comment type="similarity">
    <text evidence="2">Belongs to the cytochrome P450 family.</text>
</comment>
<dbReference type="SUPFAM" id="SSF48264">
    <property type="entry name" value="Cytochrome P450"/>
    <property type="match status" value="1"/>
</dbReference>
<dbReference type="GO" id="GO:0020037">
    <property type="term" value="F:heme binding"/>
    <property type="evidence" value="ECO:0007669"/>
    <property type="project" value="InterPro"/>
</dbReference>
<protein>
    <submittedName>
        <fullName evidence="9">Pisatin demethylase</fullName>
    </submittedName>
</protein>
<dbReference type="Proteomes" id="UP000554235">
    <property type="component" value="Unassembled WGS sequence"/>
</dbReference>